<dbReference type="PANTHER" id="PTHR12945">
    <property type="entry name" value="TRANSLATION INITIATION FACTOR EIF3-RELATED"/>
    <property type="match status" value="1"/>
</dbReference>
<gene>
    <name evidence="8" type="ORF">JYZ213_LOCUS8771</name>
</gene>
<reference evidence="8" key="1">
    <citation type="submission" date="2021-02" db="EMBL/GenBank/DDBJ databases">
        <authorList>
            <person name="Nowell W R."/>
        </authorList>
    </citation>
    <scope>NUCLEOTIDE SEQUENCE</scope>
</reference>
<evidence type="ECO:0000256" key="6">
    <source>
        <dbReference type="ARBA" id="ARBA00032319"/>
    </source>
</evidence>
<accession>A0A813X454</accession>
<evidence type="ECO:0000256" key="4">
    <source>
        <dbReference type="ARBA" id="ARBA00022694"/>
    </source>
</evidence>
<feature type="non-terminal residue" evidence="8">
    <location>
        <position position="128"/>
    </location>
</feature>
<proteinExistence type="inferred from homology"/>
<dbReference type="AlphaFoldDB" id="A0A813X454"/>
<feature type="compositionally biased region" description="Polar residues" evidence="7">
    <location>
        <begin position="67"/>
        <end position="84"/>
    </location>
</feature>
<protein>
    <recommendedName>
        <fullName evidence="3">tRNA (adenine(58)-N(1))-methyltransferase non-catalytic subunit TRM6</fullName>
    </recommendedName>
    <alternativeName>
        <fullName evidence="6">tRNA(m1A58)-methyltransferase subunit TRM6</fullName>
    </alternativeName>
</protein>
<organism evidence="8 9">
    <name type="scientific">Adineta steineri</name>
    <dbReference type="NCBI Taxonomy" id="433720"/>
    <lineage>
        <taxon>Eukaryota</taxon>
        <taxon>Metazoa</taxon>
        <taxon>Spiralia</taxon>
        <taxon>Gnathifera</taxon>
        <taxon>Rotifera</taxon>
        <taxon>Eurotatoria</taxon>
        <taxon>Bdelloidea</taxon>
        <taxon>Adinetida</taxon>
        <taxon>Adinetidae</taxon>
        <taxon>Adineta</taxon>
    </lineage>
</organism>
<dbReference type="GO" id="GO:0031515">
    <property type="term" value="C:tRNA (m1A) methyltransferase complex"/>
    <property type="evidence" value="ECO:0007669"/>
    <property type="project" value="InterPro"/>
</dbReference>
<keyword evidence="4" id="KW-0819">tRNA processing</keyword>
<keyword evidence="5" id="KW-0539">Nucleus</keyword>
<dbReference type="PANTHER" id="PTHR12945:SF0">
    <property type="entry name" value="TRNA (ADENINE(58)-N(1))-METHYLTRANSFERASE NON-CATALYTIC SUBUNIT TRM6"/>
    <property type="match status" value="1"/>
</dbReference>
<comment type="similarity">
    <text evidence="2">Belongs to the TRM6/GCD10 family.</text>
</comment>
<evidence type="ECO:0000256" key="3">
    <source>
        <dbReference type="ARBA" id="ARBA00021704"/>
    </source>
</evidence>
<comment type="subcellular location">
    <subcellularLocation>
        <location evidence="1">Nucleus</location>
    </subcellularLocation>
</comment>
<evidence type="ECO:0000256" key="2">
    <source>
        <dbReference type="ARBA" id="ARBA00008320"/>
    </source>
</evidence>
<evidence type="ECO:0000256" key="5">
    <source>
        <dbReference type="ARBA" id="ARBA00023242"/>
    </source>
</evidence>
<dbReference type="GO" id="GO:0030488">
    <property type="term" value="P:tRNA methylation"/>
    <property type="evidence" value="ECO:0007669"/>
    <property type="project" value="InterPro"/>
</dbReference>
<feature type="region of interest" description="Disordered" evidence="7">
    <location>
        <begin position="67"/>
        <end position="88"/>
    </location>
</feature>
<dbReference type="Proteomes" id="UP000663845">
    <property type="component" value="Unassembled WGS sequence"/>
</dbReference>
<evidence type="ECO:0000313" key="8">
    <source>
        <dbReference type="EMBL" id="CAF0867493.1"/>
    </source>
</evidence>
<comment type="caution">
    <text evidence="8">The sequence shown here is derived from an EMBL/GenBank/DDBJ whole genome shotgun (WGS) entry which is preliminary data.</text>
</comment>
<dbReference type="GO" id="GO:0005634">
    <property type="term" value="C:nucleus"/>
    <property type="evidence" value="ECO:0007669"/>
    <property type="project" value="UniProtKB-SubCell"/>
</dbReference>
<dbReference type="EMBL" id="CAJNOG010000060">
    <property type="protein sequence ID" value="CAF0867493.1"/>
    <property type="molecule type" value="Genomic_DNA"/>
</dbReference>
<dbReference type="Pfam" id="PF04189">
    <property type="entry name" value="Gcd10p"/>
    <property type="match status" value="1"/>
</dbReference>
<dbReference type="InterPro" id="IPR017423">
    <property type="entry name" value="TRM6"/>
</dbReference>
<name>A0A813X454_9BILA</name>
<sequence length="128" mass="14485">MATFKDGDHAVLTCNDRTKIVQIRKERPIFIDKNKIYLDHIINESDGSYFELKERHLCKIDTSQAKNLVQPEDTSSDNAGQDNRNLCDEGTVNQVLQQEEIEQLKSEGVSGQSIISQLVSKSATFDKK</sequence>
<evidence type="ECO:0000256" key="7">
    <source>
        <dbReference type="SAM" id="MobiDB-lite"/>
    </source>
</evidence>
<evidence type="ECO:0000256" key="1">
    <source>
        <dbReference type="ARBA" id="ARBA00004123"/>
    </source>
</evidence>
<evidence type="ECO:0000313" key="9">
    <source>
        <dbReference type="Proteomes" id="UP000663845"/>
    </source>
</evidence>